<keyword evidence="3 5" id="KW-0378">Hydrolase</keyword>
<keyword evidence="2 5" id="KW-0645">Protease</keyword>
<dbReference type="KEGG" id="ago:AGOS_AAR069W"/>
<dbReference type="InterPro" id="IPR023827">
    <property type="entry name" value="Peptidase_S8_Asp-AS"/>
</dbReference>
<evidence type="ECO:0000256" key="4">
    <source>
        <dbReference type="ARBA" id="ARBA00022825"/>
    </source>
</evidence>
<dbReference type="PROSITE" id="PS00138">
    <property type="entry name" value="SUBTILASE_SER"/>
    <property type="match status" value="1"/>
</dbReference>
<feature type="active site" description="Charge relay system" evidence="5">
    <location>
        <position position="494"/>
    </location>
</feature>
<evidence type="ECO:0000256" key="8">
    <source>
        <dbReference type="SAM" id="SignalP"/>
    </source>
</evidence>
<dbReference type="EMBL" id="AE016814">
    <property type="protein sequence ID" value="AAS50434.2"/>
    <property type="molecule type" value="Genomic_DNA"/>
</dbReference>
<dbReference type="STRING" id="284811.Q75EL0"/>
<dbReference type="FunFam" id="3.40.50.200:FF:000007">
    <property type="entry name" value="Subtilisin-like serine protease"/>
    <property type="match status" value="1"/>
</dbReference>
<feature type="compositionally biased region" description="Acidic residues" evidence="7">
    <location>
        <begin position="185"/>
        <end position="200"/>
    </location>
</feature>
<evidence type="ECO:0000256" key="6">
    <source>
        <dbReference type="RuleBase" id="RU003355"/>
    </source>
</evidence>
<dbReference type="HOGENOM" id="CLU_368401_0_0_1"/>
<comment type="similarity">
    <text evidence="1 5 6">Belongs to the peptidase S8 family.</text>
</comment>
<dbReference type="FunCoup" id="Q75EL0">
    <property type="interactions" value="28"/>
</dbReference>
<feature type="active site" description="Charge relay system" evidence="5">
    <location>
        <position position="463"/>
    </location>
</feature>
<feature type="compositionally biased region" description="Basic and acidic residues" evidence="7">
    <location>
        <begin position="362"/>
        <end position="379"/>
    </location>
</feature>
<dbReference type="OrthoDB" id="206201at2759"/>
<dbReference type="InterPro" id="IPR050131">
    <property type="entry name" value="Peptidase_S8_subtilisin-like"/>
</dbReference>
<gene>
    <name evidence="10" type="ORF">AGOS_AAR069W</name>
</gene>
<evidence type="ECO:0000313" key="11">
    <source>
        <dbReference type="Proteomes" id="UP000000591"/>
    </source>
</evidence>
<dbReference type="InterPro" id="IPR015500">
    <property type="entry name" value="Peptidase_S8_subtilisin-rel"/>
</dbReference>
<dbReference type="PROSITE" id="PS00136">
    <property type="entry name" value="SUBTILASE_ASP"/>
    <property type="match status" value="1"/>
</dbReference>
<feature type="signal peptide" evidence="8">
    <location>
        <begin position="1"/>
        <end position="22"/>
    </location>
</feature>
<dbReference type="CDD" id="cd04077">
    <property type="entry name" value="Peptidases_S8_PCSK9_ProteinaseK_like"/>
    <property type="match status" value="1"/>
</dbReference>
<dbReference type="PROSITE" id="PS00137">
    <property type="entry name" value="SUBTILASE_HIS"/>
    <property type="match status" value="1"/>
</dbReference>
<evidence type="ECO:0000256" key="3">
    <source>
        <dbReference type="ARBA" id="ARBA00022801"/>
    </source>
</evidence>
<protein>
    <submittedName>
        <fullName evidence="10">AAR069Wp</fullName>
    </submittedName>
</protein>
<dbReference type="SUPFAM" id="SSF52743">
    <property type="entry name" value="Subtilisin-like"/>
    <property type="match status" value="1"/>
</dbReference>
<dbReference type="eggNOG" id="KOG1153">
    <property type="taxonomic scope" value="Eukaryota"/>
</dbReference>
<feature type="chain" id="PRO_5004285452" evidence="8">
    <location>
        <begin position="23"/>
        <end position="756"/>
    </location>
</feature>
<evidence type="ECO:0000313" key="10">
    <source>
        <dbReference type="EMBL" id="AAS50434.2"/>
    </source>
</evidence>
<dbReference type="AlphaFoldDB" id="Q75EL0"/>
<keyword evidence="11" id="KW-1185">Reference proteome</keyword>
<accession>Q75EL0</accession>
<keyword evidence="8" id="KW-0732">Signal</keyword>
<keyword evidence="4 5" id="KW-0720">Serine protease</keyword>
<dbReference type="PANTHER" id="PTHR43806:SF13">
    <property type="entry name" value="SUBTILASE-TYPE PROTEINASE RRT12"/>
    <property type="match status" value="1"/>
</dbReference>
<dbReference type="GO" id="GO:0030435">
    <property type="term" value="P:sporulation resulting in formation of a cellular spore"/>
    <property type="evidence" value="ECO:0007669"/>
    <property type="project" value="UniProtKB-ARBA"/>
</dbReference>
<dbReference type="InterPro" id="IPR034193">
    <property type="entry name" value="PCSK9_ProteinaseK-like"/>
</dbReference>
<feature type="compositionally biased region" description="Pro residues" evidence="7">
    <location>
        <begin position="157"/>
        <end position="179"/>
    </location>
</feature>
<dbReference type="GO" id="GO:0006508">
    <property type="term" value="P:proteolysis"/>
    <property type="evidence" value="ECO:0007669"/>
    <property type="project" value="UniProtKB-KW"/>
</dbReference>
<feature type="compositionally biased region" description="Acidic residues" evidence="7">
    <location>
        <begin position="102"/>
        <end position="153"/>
    </location>
</feature>
<dbReference type="OMA" id="WISHISL"/>
<feature type="active site" description="Charge relay system" evidence="5">
    <location>
        <position position="652"/>
    </location>
</feature>
<proteinExistence type="inferred from homology"/>
<evidence type="ECO:0000256" key="7">
    <source>
        <dbReference type="SAM" id="MobiDB-lite"/>
    </source>
</evidence>
<feature type="domain" description="Peptidase S8/S53" evidence="9">
    <location>
        <begin position="454"/>
        <end position="685"/>
    </location>
</feature>
<dbReference type="GO" id="GO:0005615">
    <property type="term" value="C:extracellular space"/>
    <property type="evidence" value="ECO:0000318"/>
    <property type="project" value="GO_Central"/>
</dbReference>
<dbReference type="PROSITE" id="PS51892">
    <property type="entry name" value="SUBTILASE"/>
    <property type="match status" value="1"/>
</dbReference>
<reference evidence="11" key="2">
    <citation type="journal article" date="2013" name="G3 (Bethesda)">
        <title>Genomes of Ashbya fungi isolated from insects reveal four mating-type loci, numerous translocations, lack of transposons, and distinct gene duplications.</title>
        <authorList>
            <person name="Dietrich F.S."/>
            <person name="Voegeli S."/>
            <person name="Kuo S."/>
            <person name="Philippsen P."/>
        </authorList>
    </citation>
    <scope>GENOME REANNOTATION</scope>
    <source>
        <strain evidence="11">ATCC 10895 / CBS 109.51 / FGSC 9923 / NRRL Y-1056</strain>
    </source>
</reference>
<dbReference type="RefSeq" id="NP_982610.2">
    <property type="nucleotide sequence ID" value="NM_207963.2"/>
</dbReference>
<name>Q75EL0_EREGS</name>
<dbReference type="Gene3D" id="3.40.50.200">
    <property type="entry name" value="Peptidase S8/S53 domain"/>
    <property type="match status" value="1"/>
</dbReference>
<dbReference type="InParanoid" id="Q75EL0"/>
<dbReference type="InterPro" id="IPR023828">
    <property type="entry name" value="Peptidase_S8_Ser-AS"/>
</dbReference>
<dbReference type="InterPro" id="IPR022398">
    <property type="entry name" value="Peptidase_S8_His-AS"/>
</dbReference>
<dbReference type="GO" id="GO:0004252">
    <property type="term" value="F:serine-type endopeptidase activity"/>
    <property type="evidence" value="ECO:0000318"/>
    <property type="project" value="GO_Central"/>
</dbReference>
<feature type="region of interest" description="Disordered" evidence="7">
    <location>
        <begin position="102"/>
        <end position="406"/>
    </location>
</feature>
<dbReference type="InterPro" id="IPR000209">
    <property type="entry name" value="Peptidase_S8/S53_dom"/>
</dbReference>
<dbReference type="InterPro" id="IPR036852">
    <property type="entry name" value="Peptidase_S8/S53_dom_sf"/>
</dbReference>
<evidence type="ECO:0000256" key="2">
    <source>
        <dbReference type="ARBA" id="ARBA00022670"/>
    </source>
</evidence>
<evidence type="ECO:0000256" key="1">
    <source>
        <dbReference type="ARBA" id="ARBA00011073"/>
    </source>
</evidence>
<reference evidence="10 11" key="1">
    <citation type="journal article" date="2004" name="Science">
        <title>The Ashbya gossypii genome as a tool for mapping the ancient Saccharomyces cerevisiae genome.</title>
        <authorList>
            <person name="Dietrich F.S."/>
            <person name="Voegeli S."/>
            <person name="Brachat S."/>
            <person name="Lerch A."/>
            <person name="Gates K."/>
            <person name="Steiner S."/>
            <person name="Mohr C."/>
            <person name="Pohlmann R."/>
            <person name="Luedi P."/>
            <person name="Choi S."/>
            <person name="Wing R.A."/>
            <person name="Flavier A."/>
            <person name="Gaffney T.D."/>
            <person name="Philippsen P."/>
        </authorList>
    </citation>
    <scope>NUCLEOTIDE SEQUENCE [LARGE SCALE GENOMIC DNA]</scope>
    <source>
        <strain evidence="11">ATCC 10895 / CBS 109.51 / FGSC 9923 / NRRL Y-1056</strain>
    </source>
</reference>
<dbReference type="Proteomes" id="UP000000591">
    <property type="component" value="Chromosome I"/>
</dbReference>
<dbReference type="PRINTS" id="PR00723">
    <property type="entry name" value="SUBTILISIN"/>
</dbReference>
<feature type="compositionally biased region" description="Basic and acidic residues" evidence="7">
    <location>
        <begin position="266"/>
        <end position="282"/>
    </location>
</feature>
<organism evidence="10 11">
    <name type="scientific">Eremothecium gossypii (strain ATCC 10895 / CBS 109.51 / FGSC 9923 / NRRL Y-1056)</name>
    <name type="common">Yeast</name>
    <name type="synonym">Ashbya gossypii</name>
    <dbReference type="NCBI Taxonomy" id="284811"/>
    <lineage>
        <taxon>Eukaryota</taxon>
        <taxon>Fungi</taxon>
        <taxon>Dikarya</taxon>
        <taxon>Ascomycota</taxon>
        <taxon>Saccharomycotina</taxon>
        <taxon>Saccharomycetes</taxon>
        <taxon>Saccharomycetales</taxon>
        <taxon>Saccharomycetaceae</taxon>
        <taxon>Eremothecium</taxon>
    </lineage>
</organism>
<evidence type="ECO:0000259" key="9">
    <source>
        <dbReference type="Pfam" id="PF00082"/>
    </source>
</evidence>
<dbReference type="PANTHER" id="PTHR43806">
    <property type="entry name" value="PEPTIDASE S8"/>
    <property type="match status" value="1"/>
</dbReference>
<feature type="compositionally biased region" description="Pro residues" evidence="7">
    <location>
        <begin position="296"/>
        <end position="317"/>
    </location>
</feature>
<feature type="compositionally biased region" description="Pro residues" evidence="7">
    <location>
        <begin position="250"/>
        <end position="264"/>
    </location>
</feature>
<feature type="compositionally biased region" description="Low complexity" evidence="7">
    <location>
        <begin position="240"/>
        <end position="249"/>
    </location>
</feature>
<evidence type="ECO:0000256" key="5">
    <source>
        <dbReference type="PROSITE-ProRule" id="PRU01240"/>
    </source>
</evidence>
<feature type="compositionally biased region" description="Pro residues" evidence="7">
    <location>
        <begin position="339"/>
        <end position="351"/>
    </location>
</feature>
<dbReference type="GeneID" id="4618529"/>
<dbReference type="Pfam" id="PF00082">
    <property type="entry name" value="Peptidase_S8"/>
    <property type="match status" value="1"/>
</dbReference>
<sequence length="756" mass="82578">MLYKRTVYWLLSVLLLSDGISAEEYVITLKAPKTLSKLLAVKLGNRTLKQILDARIKQKFSFGKFEAITVDIPPFLADTLTENKWISHISLNEEYNLLGDEYAGEEDTGDDNGDEFENESDDDDGDDEDEEEEEEEDGDGEDGDDDDDTEEDDSRGPPRPEYPVAPPSPQRPVFPPEPETPIEVPDPEPEPPVEFPEPEEPIEKPGPKRPVNPPEDEEPYNPPEPEAPAEPQPDHPISPPESEQPSDPDTQPPNDPPSFDPQPDQPVERPDLDRPEPEKPGNDEPSEGAPEFPTNPEEPQPPSDSPETPEPSNPPESDPIVPSDPETPSDPEPEQPVDVPVPAPVTPPGPEEPTSTPDPDSPPDKEQRPDDFDQPRENPNDQQPSPNPDRPEPIRGIPAEPVAGAPGEGLHQYAIQVDAPRHLARTCRRTGLPFDPSGDKEYTFNYYYDEEHLGEGVNVYVLDSGIYKSHPEFDGRAHFGIDTTKEGPGDLNGHGTHVAGLVGSRTFGIAKKANIYEIKVMTVDGRGSTSNIIAGVEFAVKHCQQSGKRCVANMSLGGLSFGHSALDSAVEAAIEEGLVFVVAAGNSKERACWYSPAKVKTAITVGAFDDRSDIIASFSNYGKCVDIFAPGVAVASLSNSPSNTMRVLNGTSMSAPITAGVVAVLLDQGIEPHEVKDHLLSISTKGLFHKRRLVSSRTPDRALFTGVKREDDSFSTEKFPFVNEEAYLKFIGDDLKKVQGPSLFRKVLRSSLSKVI</sequence>
<feature type="compositionally biased region" description="Pro residues" evidence="7">
    <location>
        <begin position="220"/>
        <end position="239"/>
    </location>
</feature>